<evidence type="ECO:0000313" key="1">
    <source>
        <dbReference type="EMBL" id="GLW89436.1"/>
    </source>
</evidence>
<dbReference type="Proteomes" id="UP001165042">
    <property type="component" value="Unassembled WGS sequence"/>
</dbReference>
<name>A0A9W6V7Y9_9PSEU</name>
<organism evidence="1 2">
    <name type="scientific">Actinokineospora globicatena</name>
    <dbReference type="NCBI Taxonomy" id="103729"/>
    <lineage>
        <taxon>Bacteria</taxon>
        <taxon>Bacillati</taxon>
        <taxon>Actinomycetota</taxon>
        <taxon>Actinomycetes</taxon>
        <taxon>Pseudonocardiales</taxon>
        <taxon>Pseudonocardiaceae</taxon>
        <taxon>Actinokineospora</taxon>
    </lineage>
</organism>
<accession>A0A9W6V7Y9</accession>
<proteinExistence type="predicted"/>
<comment type="caution">
    <text evidence="1">The sequence shown here is derived from an EMBL/GenBank/DDBJ whole genome shotgun (WGS) entry which is preliminary data.</text>
</comment>
<dbReference type="AlphaFoldDB" id="A0A9W6V7Y9"/>
<dbReference type="EMBL" id="BSSD01000001">
    <property type="protein sequence ID" value="GLW89436.1"/>
    <property type="molecule type" value="Genomic_DNA"/>
</dbReference>
<sequence length="91" mass="9944">MATKCITQIPVPPMDTAAKASHARLDHPPCALARCMLINPSAQPRQEMRYDNAGVTAPAEKWCTWSMVIHSTVEGFTRGDHAHPHPSNSPT</sequence>
<evidence type="ECO:0000313" key="2">
    <source>
        <dbReference type="Proteomes" id="UP001165042"/>
    </source>
</evidence>
<reference evidence="1" key="1">
    <citation type="submission" date="2023-02" db="EMBL/GenBank/DDBJ databases">
        <title>Actinokineospora globicatena NBRC 15670.</title>
        <authorList>
            <person name="Ichikawa N."/>
            <person name="Sato H."/>
            <person name="Tonouchi N."/>
        </authorList>
    </citation>
    <scope>NUCLEOTIDE SEQUENCE</scope>
    <source>
        <strain evidence="1">NBRC 15670</strain>
    </source>
</reference>
<keyword evidence="2" id="KW-1185">Reference proteome</keyword>
<protein>
    <submittedName>
        <fullName evidence="1">Uncharacterized protein</fullName>
    </submittedName>
</protein>
<gene>
    <name evidence="1" type="ORF">Aglo03_02520</name>
</gene>